<evidence type="ECO:0000256" key="2">
    <source>
        <dbReference type="SAM" id="Coils"/>
    </source>
</evidence>
<sequence length="397" mass="45350">MKPQLLGLFCCLLLVLAAYGQSENDRTAIERRLRALREQIRQEEARLSETVQTEQATLQTLENLERQIAIRRELVRSYRQRMEQLAQTIDSLQQAARLLSQEIETLKAQYRRRALHAYKYGRMHDLALLLSAESINQMLIRARYLGRFARQRRAKLEAIQQATAQLEVRRQELLAARQETEQLLQEAEAERQRLARLEQERRRVIQALRTQRVSLEQSLAQKRQAAQELESRIQALLAAERERQRAREAADPRAAVAFAELSGSFEQNRGRLPWPAEGAVIEPFGDIVNPVYGTRTPNPGILIGTAPQAEVRAVFDGRVIAVDAMPEYGTYILIQHGEYQTFYSNLSLVYVSIGQEVRAGQVIGRAGTDAEPKRAGVFFSLFRGGEVLNPTPWLRPR</sequence>
<dbReference type="InterPro" id="IPR011055">
    <property type="entry name" value="Dup_hybrid_motif"/>
</dbReference>
<dbReference type="AlphaFoldDB" id="A0A7V2F4Y4"/>
<feature type="chain" id="PRO_5031192730" evidence="3">
    <location>
        <begin position="21"/>
        <end position="397"/>
    </location>
</feature>
<dbReference type="InterPro" id="IPR050570">
    <property type="entry name" value="Cell_wall_metabolism_enzyme"/>
</dbReference>
<proteinExistence type="predicted"/>
<evidence type="ECO:0000256" key="1">
    <source>
        <dbReference type="ARBA" id="ARBA00022729"/>
    </source>
</evidence>
<name>A0A7V2F4Y4_RHOMR</name>
<dbReference type="SUPFAM" id="SSF51261">
    <property type="entry name" value="Duplicated hybrid motif"/>
    <property type="match status" value="1"/>
</dbReference>
<keyword evidence="2" id="KW-0175">Coiled coil</keyword>
<gene>
    <name evidence="5" type="ORF">ENO59_00565</name>
</gene>
<dbReference type="GO" id="GO:0004222">
    <property type="term" value="F:metalloendopeptidase activity"/>
    <property type="evidence" value="ECO:0007669"/>
    <property type="project" value="TreeGrafter"/>
</dbReference>
<organism evidence="5">
    <name type="scientific">Rhodothermus marinus</name>
    <name type="common">Rhodothermus obamensis</name>
    <dbReference type="NCBI Taxonomy" id="29549"/>
    <lineage>
        <taxon>Bacteria</taxon>
        <taxon>Pseudomonadati</taxon>
        <taxon>Rhodothermota</taxon>
        <taxon>Rhodothermia</taxon>
        <taxon>Rhodothermales</taxon>
        <taxon>Rhodothermaceae</taxon>
        <taxon>Rhodothermus</taxon>
    </lineage>
</organism>
<accession>A0A7V2F4Y4</accession>
<evidence type="ECO:0000259" key="4">
    <source>
        <dbReference type="Pfam" id="PF01551"/>
    </source>
</evidence>
<feature type="signal peptide" evidence="3">
    <location>
        <begin position="1"/>
        <end position="20"/>
    </location>
</feature>
<dbReference type="Pfam" id="PF01551">
    <property type="entry name" value="Peptidase_M23"/>
    <property type="match status" value="1"/>
</dbReference>
<dbReference type="InterPro" id="IPR016047">
    <property type="entry name" value="M23ase_b-sheet_dom"/>
</dbReference>
<feature type="domain" description="M23ase beta-sheet core" evidence="4">
    <location>
        <begin position="297"/>
        <end position="390"/>
    </location>
</feature>
<reference evidence="5" key="1">
    <citation type="journal article" date="2020" name="mSystems">
        <title>Genome- and Community-Level Interaction Insights into Carbon Utilization and Element Cycling Functions of Hydrothermarchaeota in Hydrothermal Sediment.</title>
        <authorList>
            <person name="Zhou Z."/>
            <person name="Liu Y."/>
            <person name="Xu W."/>
            <person name="Pan J."/>
            <person name="Luo Z.H."/>
            <person name="Li M."/>
        </authorList>
    </citation>
    <scope>NUCLEOTIDE SEQUENCE [LARGE SCALE GENOMIC DNA]</scope>
    <source>
        <strain evidence="5">SpSt-143</strain>
    </source>
</reference>
<protein>
    <submittedName>
        <fullName evidence="5">Peptidase M23</fullName>
    </submittedName>
</protein>
<dbReference type="Gene3D" id="6.10.250.3150">
    <property type="match status" value="1"/>
</dbReference>
<dbReference type="PANTHER" id="PTHR21666">
    <property type="entry name" value="PEPTIDASE-RELATED"/>
    <property type="match status" value="1"/>
</dbReference>
<keyword evidence="1 3" id="KW-0732">Signal</keyword>
<comment type="caution">
    <text evidence="5">The sequence shown here is derived from an EMBL/GenBank/DDBJ whole genome shotgun (WGS) entry which is preliminary data.</text>
</comment>
<dbReference type="Gene3D" id="2.70.70.10">
    <property type="entry name" value="Glucose Permease (Domain IIA)"/>
    <property type="match status" value="1"/>
</dbReference>
<dbReference type="PANTHER" id="PTHR21666:SF289">
    <property type="entry name" value="L-ALA--D-GLU ENDOPEPTIDASE"/>
    <property type="match status" value="1"/>
</dbReference>
<feature type="coiled-coil region" evidence="2">
    <location>
        <begin position="156"/>
        <end position="239"/>
    </location>
</feature>
<dbReference type="CDD" id="cd12797">
    <property type="entry name" value="M23_peptidase"/>
    <property type="match status" value="1"/>
</dbReference>
<evidence type="ECO:0000256" key="3">
    <source>
        <dbReference type="SAM" id="SignalP"/>
    </source>
</evidence>
<feature type="coiled-coil region" evidence="2">
    <location>
        <begin position="19"/>
        <end position="109"/>
    </location>
</feature>
<evidence type="ECO:0000313" key="5">
    <source>
        <dbReference type="EMBL" id="HER95004.1"/>
    </source>
</evidence>
<dbReference type="EMBL" id="DSGB01000001">
    <property type="protein sequence ID" value="HER95004.1"/>
    <property type="molecule type" value="Genomic_DNA"/>
</dbReference>